<dbReference type="STRING" id="58919.A0A316Z911"/>
<evidence type="ECO:0000259" key="12">
    <source>
        <dbReference type="PROSITE" id="PS50157"/>
    </source>
</evidence>
<reference evidence="13 14" key="1">
    <citation type="journal article" date="2018" name="Mol. Biol. Evol.">
        <title>Broad Genomic Sampling Reveals a Smut Pathogenic Ancestry of the Fungal Clade Ustilaginomycotina.</title>
        <authorList>
            <person name="Kijpornyongpan T."/>
            <person name="Mondo S.J."/>
            <person name="Barry K."/>
            <person name="Sandor L."/>
            <person name="Lee J."/>
            <person name="Lipzen A."/>
            <person name="Pangilinan J."/>
            <person name="LaButti K."/>
            <person name="Hainaut M."/>
            <person name="Henrissat B."/>
            <person name="Grigoriev I.V."/>
            <person name="Spatafora J.W."/>
            <person name="Aime M.C."/>
        </authorList>
    </citation>
    <scope>NUCLEOTIDE SEQUENCE [LARGE SCALE GENOMIC DNA]</scope>
    <source>
        <strain evidence="13 14">MCA 4186</strain>
    </source>
</reference>
<evidence type="ECO:0000256" key="4">
    <source>
        <dbReference type="ARBA" id="ARBA00022737"/>
    </source>
</evidence>
<keyword evidence="3" id="KW-0479">Metal-binding</keyword>
<evidence type="ECO:0000313" key="13">
    <source>
        <dbReference type="EMBL" id="PWN97514.1"/>
    </source>
</evidence>
<evidence type="ECO:0000256" key="10">
    <source>
        <dbReference type="ARBA" id="ARBA00023242"/>
    </source>
</evidence>
<dbReference type="GO" id="GO:0031519">
    <property type="term" value="C:PcG protein complex"/>
    <property type="evidence" value="ECO:0007669"/>
    <property type="project" value="TreeGrafter"/>
</dbReference>
<evidence type="ECO:0000256" key="6">
    <source>
        <dbReference type="ARBA" id="ARBA00022833"/>
    </source>
</evidence>
<feature type="domain" description="C2H2-type" evidence="12">
    <location>
        <begin position="9"/>
        <end position="36"/>
    </location>
</feature>
<dbReference type="Gene3D" id="3.30.160.60">
    <property type="entry name" value="Classic Zinc Finger"/>
    <property type="match status" value="2"/>
</dbReference>
<protein>
    <recommendedName>
        <fullName evidence="12">C2H2-type domain-containing protein</fullName>
    </recommendedName>
</protein>
<gene>
    <name evidence="13" type="ORF">FA09DRAFT_298322</name>
</gene>
<dbReference type="RefSeq" id="XP_025597793.1">
    <property type="nucleotide sequence ID" value="XM_025740242.1"/>
</dbReference>
<evidence type="ECO:0000313" key="14">
    <source>
        <dbReference type="Proteomes" id="UP000245946"/>
    </source>
</evidence>
<evidence type="ECO:0000256" key="9">
    <source>
        <dbReference type="ARBA" id="ARBA00023163"/>
    </source>
</evidence>
<dbReference type="PANTHER" id="PTHR14003">
    <property type="entry name" value="TRANSCRIPTIONAL REPRESSOR PROTEIN YY"/>
    <property type="match status" value="1"/>
</dbReference>
<dbReference type="InterPro" id="IPR013087">
    <property type="entry name" value="Znf_C2H2_type"/>
</dbReference>
<name>A0A316Z911_9BASI</name>
<accession>A0A316Z911</accession>
<dbReference type="GO" id="GO:0005667">
    <property type="term" value="C:transcription regulator complex"/>
    <property type="evidence" value="ECO:0007669"/>
    <property type="project" value="TreeGrafter"/>
</dbReference>
<organism evidence="13 14">
    <name type="scientific">Tilletiopsis washingtonensis</name>
    <dbReference type="NCBI Taxonomy" id="58919"/>
    <lineage>
        <taxon>Eukaryota</taxon>
        <taxon>Fungi</taxon>
        <taxon>Dikarya</taxon>
        <taxon>Basidiomycota</taxon>
        <taxon>Ustilaginomycotina</taxon>
        <taxon>Exobasidiomycetes</taxon>
        <taxon>Entylomatales</taxon>
        <taxon>Entylomatales incertae sedis</taxon>
        <taxon>Tilletiopsis</taxon>
    </lineage>
</organism>
<keyword evidence="6" id="KW-0862">Zinc</keyword>
<dbReference type="EMBL" id="KZ819294">
    <property type="protein sequence ID" value="PWN97514.1"/>
    <property type="molecule type" value="Genomic_DNA"/>
</dbReference>
<keyword evidence="7" id="KW-0805">Transcription regulation</keyword>
<dbReference type="PROSITE" id="PS00028">
    <property type="entry name" value="ZINC_FINGER_C2H2_1"/>
    <property type="match status" value="1"/>
</dbReference>
<keyword evidence="14" id="KW-1185">Reference proteome</keyword>
<evidence type="ECO:0000256" key="3">
    <source>
        <dbReference type="ARBA" id="ARBA00022723"/>
    </source>
</evidence>
<evidence type="ECO:0000256" key="2">
    <source>
        <dbReference type="ARBA" id="ARBA00006991"/>
    </source>
</evidence>
<dbReference type="GO" id="GO:0000978">
    <property type="term" value="F:RNA polymerase II cis-regulatory region sequence-specific DNA binding"/>
    <property type="evidence" value="ECO:0007669"/>
    <property type="project" value="TreeGrafter"/>
</dbReference>
<evidence type="ECO:0000256" key="8">
    <source>
        <dbReference type="ARBA" id="ARBA00023125"/>
    </source>
</evidence>
<evidence type="ECO:0000256" key="5">
    <source>
        <dbReference type="ARBA" id="ARBA00022771"/>
    </source>
</evidence>
<proteinExistence type="inferred from homology"/>
<dbReference type="FunFam" id="3.30.160.60:FF:000060">
    <property type="entry name" value="zinc finger protein 436"/>
    <property type="match status" value="1"/>
</dbReference>
<dbReference type="AlphaFoldDB" id="A0A316Z911"/>
<dbReference type="GeneID" id="37267788"/>
<dbReference type="PROSITE" id="PS50157">
    <property type="entry name" value="ZINC_FINGER_C2H2_2"/>
    <property type="match status" value="2"/>
</dbReference>
<comment type="subcellular location">
    <subcellularLocation>
        <location evidence="1">Nucleus</location>
    </subcellularLocation>
</comment>
<keyword evidence="10" id="KW-0539">Nucleus</keyword>
<dbReference type="FunFam" id="3.30.160.60:FF:001174">
    <property type="entry name" value="zinc finger protein 527 isoform X1"/>
    <property type="match status" value="1"/>
</dbReference>
<dbReference type="GO" id="GO:0000785">
    <property type="term" value="C:chromatin"/>
    <property type="evidence" value="ECO:0007669"/>
    <property type="project" value="TreeGrafter"/>
</dbReference>
<keyword evidence="5 11" id="KW-0863">Zinc-finger</keyword>
<dbReference type="GO" id="GO:0000981">
    <property type="term" value="F:DNA-binding transcription factor activity, RNA polymerase II-specific"/>
    <property type="evidence" value="ECO:0007669"/>
    <property type="project" value="TreeGrafter"/>
</dbReference>
<evidence type="ECO:0000256" key="7">
    <source>
        <dbReference type="ARBA" id="ARBA00023015"/>
    </source>
</evidence>
<dbReference type="Proteomes" id="UP000245946">
    <property type="component" value="Unassembled WGS sequence"/>
</dbReference>
<dbReference type="SUPFAM" id="SSF57667">
    <property type="entry name" value="beta-beta-alpha zinc fingers"/>
    <property type="match status" value="1"/>
</dbReference>
<dbReference type="PANTHER" id="PTHR14003:SF19">
    <property type="entry name" value="YY2 TRANSCRIPTION FACTOR"/>
    <property type="match status" value="1"/>
</dbReference>
<dbReference type="OrthoDB" id="6077919at2759"/>
<keyword evidence="9" id="KW-0804">Transcription</keyword>
<comment type="similarity">
    <text evidence="2">Belongs to the krueppel C2H2-type zinc-finger protein family.</text>
</comment>
<keyword evidence="8" id="KW-0238">DNA-binding</keyword>
<dbReference type="SMART" id="SM00355">
    <property type="entry name" value="ZnF_C2H2"/>
    <property type="match status" value="2"/>
</dbReference>
<feature type="non-terminal residue" evidence="13">
    <location>
        <position position="59"/>
    </location>
</feature>
<dbReference type="InterPro" id="IPR036236">
    <property type="entry name" value="Znf_C2H2_sf"/>
</dbReference>
<dbReference type="Pfam" id="PF00096">
    <property type="entry name" value="zf-C2H2"/>
    <property type="match status" value="2"/>
</dbReference>
<evidence type="ECO:0000256" key="1">
    <source>
        <dbReference type="ARBA" id="ARBA00004123"/>
    </source>
</evidence>
<sequence length="59" mass="6679">MIAAGGAKYECSWCGKRFSRPSSLRIHHHSHTGEKPFVCHEPGCGRSFSVQSNLRRHQK</sequence>
<evidence type="ECO:0000256" key="11">
    <source>
        <dbReference type="PROSITE-ProRule" id="PRU00042"/>
    </source>
</evidence>
<feature type="domain" description="C2H2-type" evidence="12">
    <location>
        <begin position="37"/>
        <end position="59"/>
    </location>
</feature>
<dbReference type="GO" id="GO:0008270">
    <property type="term" value="F:zinc ion binding"/>
    <property type="evidence" value="ECO:0007669"/>
    <property type="project" value="UniProtKB-KW"/>
</dbReference>
<keyword evidence="4" id="KW-0677">Repeat</keyword>